<dbReference type="EMBL" id="BARS01051096">
    <property type="protein sequence ID" value="GAG53207.1"/>
    <property type="molecule type" value="Genomic_DNA"/>
</dbReference>
<evidence type="ECO:0008006" key="4">
    <source>
        <dbReference type="Google" id="ProtNLM"/>
    </source>
</evidence>
<name>X0Z460_9ZZZZ</name>
<protein>
    <recommendedName>
        <fullName evidence="4">RNA 3'-terminal phosphate cyclase domain-containing protein</fullName>
    </recommendedName>
</protein>
<dbReference type="InterPro" id="IPR013792">
    <property type="entry name" value="RNA3'P_cycl/enolpyr_Trfase_a/b"/>
</dbReference>
<dbReference type="InterPro" id="IPR000228">
    <property type="entry name" value="RNA3'_term_phos_cyc"/>
</dbReference>
<dbReference type="Pfam" id="PF05189">
    <property type="entry name" value="RTC_insert"/>
    <property type="match status" value="1"/>
</dbReference>
<dbReference type="InterPro" id="IPR036553">
    <property type="entry name" value="RPTC_insert"/>
</dbReference>
<dbReference type="InterPro" id="IPR013791">
    <property type="entry name" value="RNA3'-term_phos_cycl_insert"/>
</dbReference>
<dbReference type="GO" id="GO:0003963">
    <property type="term" value="F:RNA-3'-phosphate cyclase activity"/>
    <property type="evidence" value="ECO:0007669"/>
    <property type="project" value="TreeGrafter"/>
</dbReference>
<dbReference type="InterPro" id="IPR023797">
    <property type="entry name" value="RNA3'_phos_cyclase_dom"/>
</dbReference>
<dbReference type="SUPFAM" id="SSF55205">
    <property type="entry name" value="EPT/RTPC-like"/>
    <property type="match status" value="1"/>
</dbReference>
<dbReference type="SUPFAM" id="SSF52913">
    <property type="entry name" value="RNA 3'-terminal phosphate cyclase, RPTC, insert domain"/>
    <property type="match status" value="1"/>
</dbReference>
<feature type="domain" description="RNA 3'-terminal phosphate cyclase insert" evidence="2">
    <location>
        <begin position="23"/>
        <end position="116"/>
    </location>
</feature>
<comment type="caution">
    <text evidence="3">The sequence shown here is derived from an EMBL/GenBank/DDBJ whole genome shotgun (WGS) entry which is preliminary data.</text>
</comment>
<gene>
    <name evidence="3" type="ORF">S01H1_76162</name>
</gene>
<feature type="domain" description="RNA 3'-terminal phosphate cyclase" evidence="1">
    <location>
        <begin position="1"/>
        <end position="169"/>
    </location>
</feature>
<evidence type="ECO:0000259" key="1">
    <source>
        <dbReference type="Pfam" id="PF01137"/>
    </source>
</evidence>
<dbReference type="Pfam" id="PF01137">
    <property type="entry name" value="RTC"/>
    <property type="match status" value="1"/>
</dbReference>
<evidence type="ECO:0000313" key="3">
    <source>
        <dbReference type="EMBL" id="GAG53207.1"/>
    </source>
</evidence>
<dbReference type="AlphaFoldDB" id="X0Z460"/>
<reference evidence="3" key="1">
    <citation type="journal article" date="2014" name="Front. Microbiol.">
        <title>High frequency of phylogenetically diverse reductive dehalogenase-homologous genes in deep subseafloor sedimentary metagenomes.</title>
        <authorList>
            <person name="Kawai M."/>
            <person name="Futagami T."/>
            <person name="Toyoda A."/>
            <person name="Takaki Y."/>
            <person name="Nishi S."/>
            <person name="Hori S."/>
            <person name="Arai W."/>
            <person name="Tsubouchi T."/>
            <person name="Morono Y."/>
            <person name="Uchiyama I."/>
            <person name="Ito T."/>
            <person name="Fujiyama A."/>
            <person name="Inagaki F."/>
            <person name="Takami H."/>
        </authorList>
    </citation>
    <scope>NUCLEOTIDE SEQUENCE</scope>
    <source>
        <strain evidence="3">Expedition CK06-06</strain>
    </source>
</reference>
<accession>X0Z460</accession>
<dbReference type="PANTHER" id="PTHR11096">
    <property type="entry name" value="RNA 3' TERMINAL PHOSPHATE CYCLASE"/>
    <property type="match status" value="1"/>
</dbReference>
<sequence length="184" mass="19850">KGGGKIRASIKNTHGLNAIHLSNRGEVVNLHIISAVSNLPLSIAERQRDQASKQIEYLGLNPTISIENAPSPGQGTVLFISAHFDGSIAGFTSLGKRGKRAEEVADDACKEFIKFLHSKGVVGVHLADQLVLYMALAGGHSTLITESITEHIRTNIWVIEQFLPLKFDVEEKTGKIGVDGIGFK</sequence>
<dbReference type="GO" id="GO:0006396">
    <property type="term" value="P:RNA processing"/>
    <property type="evidence" value="ECO:0007669"/>
    <property type="project" value="InterPro"/>
</dbReference>
<dbReference type="PANTHER" id="PTHR11096:SF0">
    <property type="entry name" value="RNA 3'-TERMINAL PHOSPHATE CYCLASE"/>
    <property type="match status" value="1"/>
</dbReference>
<dbReference type="Gene3D" id="3.30.360.20">
    <property type="entry name" value="RNA 3'-terminal phosphate cyclase, insert domain"/>
    <property type="match status" value="1"/>
</dbReference>
<proteinExistence type="predicted"/>
<evidence type="ECO:0000259" key="2">
    <source>
        <dbReference type="Pfam" id="PF05189"/>
    </source>
</evidence>
<organism evidence="3">
    <name type="scientific">marine sediment metagenome</name>
    <dbReference type="NCBI Taxonomy" id="412755"/>
    <lineage>
        <taxon>unclassified sequences</taxon>
        <taxon>metagenomes</taxon>
        <taxon>ecological metagenomes</taxon>
    </lineage>
</organism>
<feature type="non-terminal residue" evidence="3">
    <location>
        <position position="1"/>
    </location>
</feature>